<name>A0A0E9UGA9_ANGAN</name>
<reference evidence="1" key="2">
    <citation type="journal article" date="2015" name="Fish Shellfish Immunol.">
        <title>Early steps in the European eel (Anguilla anguilla)-Vibrio vulnificus interaction in the gills: Role of the RtxA13 toxin.</title>
        <authorList>
            <person name="Callol A."/>
            <person name="Pajuelo D."/>
            <person name="Ebbesson L."/>
            <person name="Teles M."/>
            <person name="MacKenzie S."/>
            <person name="Amaro C."/>
        </authorList>
    </citation>
    <scope>NUCLEOTIDE SEQUENCE</scope>
</reference>
<reference evidence="1" key="1">
    <citation type="submission" date="2014-11" db="EMBL/GenBank/DDBJ databases">
        <authorList>
            <person name="Amaro Gonzalez C."/>
        </authorList>
    </citation>
    <scope>NUCLEOTIDE SEQUENCE</scope>
</reference>
<dbReference type="AlphaFoldDB" id="A0A0E9UGA9"/>
<organism evidence="1">
    <name type="scientific">Anguilla anguilla</name>
    <name type="common">European freshwater eel</name>
    <name type="synonym">Muraena anguilla</name>
    <dbReference type="NCBI Taxonomy" id="7936"/>
    <lineage>
        <taxon>Eukaryota</taxon>
        <taxon>Metazoa</taxon>
        <taxon>Chordata</taxon>
        <taxon>Craniata</taxon>
        <taxon>Vertebrata</taxon>
        <taxon>Euteleostomi</taxon>
        <taxon>Actinopterygii</taxon>
        <taxon>Neopterygii</taxon>
        <taxon>Teleostei</taxon>
        <taxon>Anguilliformes</taxon>
        <taxon>Anguillidae</taxon>
        <taxon>Anguilla</taxon>
    </lineage>
</organism>
<sequence>MSLEQGRGAGKVAAGCGVQRSLTCSVR</sequence>
<dbReference type="EMBL" id="GBXM01044307">
    <property type="protein sequence ID" value="JAH64270.1"/>
    <property type="molecule type" value="Transcribed_RNA"/>
</dbReference>
<proteinExistence type="predicted"/>
<accession>A0A0E9UGA9</accession>
<evidence type="ECO:0000313" key="1">
    <source>
        <dbReference type="EMBL" id="JAH64270.1"/>
    </source>
</evidence>
<protein>
    <submittedName>
        <fullName evidence="1">Uncharacterized protein</fullName>
    </submittedName>
</protein>